<dbReference type="InterPro" id="IPR051478">
    <property type="entry name" value="Beta-lactamase-like_AB/R"/>
</dbReference>
<evidence type="ECO:0000313" key="6">
    <source>
        <dbReference type="Proteomes" id="UP000756132"/>
    </source>
</evidence>
<dbReference type="Pfam" id="PF26335">
    <property type="entry name" value="ARB_00930_C"/>
    <property type="match status" value="1"/>
</dbReference>
<dbReference type="KEGG" id="ffu:CLAFUR5_00106"/>
<dbReference type="PANTHER" id="PTHR22935:SF95">
    <property type="entry name" value="BETA-LACTAMASE-LIKE 1-RELATED"/>
    <property type="match status" value="1"/>
</dbReference>
<dbReference type="InterPro" id="IPR001466">
    <property type="entry name" value="Beta-lactam-related"/>
</dbReference>
<evidence type="ECO:0000259" key="3">
    <source>
        <dbReference type="Pfam" id="PF00144"/>
    </source>
</evidence>
<dbReference type="GO" id="GO:0016787">
    <property type="term" value="F:hydrolase activity"/>
    <property type="evidence" value="ECO:0007669"/>
    <property type="project" value="UniProtKB-KW"/>
</dbReference>
<dbReference type="RefSeq" id="XP_047755504.1">
    <property type="nucleotide sequence ID" value="XM_047899254.1"/>
</dbReference>
<reference evidence="5" key="1">
    <citation type="submission" date="2021-12" db="EMBL/GenBank/DDBJ databases">
        <authorList>
            <person name="Zaccaron A."/>
            <person name="Stergiopoulos I."/>
        </authorList>
    </citation>
    <scope>NUCLEOTIDE SEQUENCE</scope>
    <source>
        <strain evidence="5">Race5_Kim</strain>
    </source>
</reference>
<keyword evidence="6" id="KW-1185">Reference proteome</keyword>
<dbReference type="EMBL" id="CP090163">
    <property type="protein sequence ID" value="UJO11138.1"/>
    <property type="molecule type" value="Genomic_DNA"/>
</dbReference>
<evidence type="ECO:0000256" key="1">
    <source>
        <dbReference type="ARBA" id="ARBA00038473"/>
    </source>
</evidence>
<dbReference type="PANTHER" id="PTHR22935">
    <property type="entry name" value="PENICILLIN-BINDING PROTEIN"/>
    <property type="match status" value="1"/>
</dbReference>
<name>A0A9Q8L6K4_PASFU</name>
<gene>
    <name evidence="5" type="ORF">CLAFUR5_00106</name>
</gene>
<keyword evidence="2" id="KW-0732">Signal</keyword>
<proteinExistence type="inferred from homology"/>
<evidence type="ECO:0000313" key="5">
    <source>
        <dbReference type="EMBL" id="UJO11138.1"/>
    </source>
</evidence>
<evidence type="ECO:0000256" key="2">
    <source>
        <dbReference type="SAM" id="SignalP"/>
    </source>
</evidence>
<dbReference type="OrthoDB" id="5946976at2759"/>
<protein>
    <submittedName>
        <fullName evidence="5">Hydrolase</fullName>
    </submittedName>
</protein>
<feature type="chain" id="PRO_5040337189" evidence="2">
    <location>
        <begin position="19"/>
        <end position="579"/>
    </location>
</feature>
<feature type="domain" description="Beta-lactamase-related" evidence="3">
    <location>
        <begin position="93"/>
        <end position="393"/>
    </location>
</feature>
<reference evidence="5" key="2">
    <citation type="journal article" date="2022" name="Microb. Genom.">
        <title>A chromosome-scale genome assembly of the tomato pathogen Cladosporium fulvum reveals a compartmentalized genome architecture and the presence of a dispensable chromosome.</title>
        <authorList>
            <person name="Zaccaron A.Z."/>
            <person name="Chen L.H."/>
            <person name="Samaras A."/>
            <person name="Stergiopoulos I."/>
        </authorList>
    </citation>
    <scope>NUCLEOTIDE SEQUENCE</scope>
    <source>
        <strain evidence="5">Race5_Kim</strain>
    </source>
</reference>
<dbReference type="AlphaFoldDB" id="A0A9Q8L6K4"/>
<dbReference type="InterPro" id="IPR012338">
    <property type="entry name" value="Beta-lactam/transpept-like"/>
</dbReference>
<comment type="similarity">
    <text evidence="1">Belongs to the beta-lactamase family.</text>
</comment>
<dbReference type="Pfam" id="PF00144">
    <property type="entry name" value="Beta-lactamase"/>
    <property type="match status" value="1"/>
</dbReference>
<dbReference type="GeneID" id="71979984"/>
<dbReference type="OMA" id="WEIFRTD"/>
<dbReference type="InterPro" id="IPR058664">
    <property type="entry name" value="ARB_00930-like_C"/>
</dbReference>
<keyword evidence="5" id="KW-0378">Hydrolase</keyword>
<dbReference type="Proteomes" id="UP000756132">
    <property type="component" value="Chromosome 1"/>
</dbReference>
<feature type="domain" description="Beta-lactamase-like ARB-00930-like C-terminal" evidence="4">
    <location>
        <begin position="416"/>
        <end position="562"/>
    </location>
</feature>
<feature type="signal peptide" evidence="2">
    <location>
        <begin position="1"/>
        <end position="18"/>
    </location>
</feature>
<dbReference type="Gene3D" id="3.40.710.10">
    <property type="entry name" value="DD-peptidase/beta-lactamase superfamily"/>
    <property type="match status" value="1"/>
</dbReference>
<sequence length="579" mass="64330">MLASLIVFLLSHIAVGNAKCFEPTPAFPLPRWDNGGPELEPAFQLLETNIQDLASQAKYDNTSFSIEVTSLQGSLWSYHHSARVHNESRPGVTHVDSLSQYRIASITKVFTTLAILYQHDAGNLSLDDPVLNYISELRSDEYELPWKDITIRVLASQLSGIPREFAQGDLLNLVPDPSALGLPPVSQDALPTCDEYDSYKPCDRGEFLGELKGKKPLFAPNQKSTYSNLNFELLGLVLENVTGMPYSDYIQQAIFDPLEMTESSLSTPSDEHAVLPAMADGFNYWDVDEGVQAPTGGIYSTSSDLSKFIRYTLSHYNTLATGVNWFLPASWATGMNTFYGMPFETFRTDKILRDSRRPVTFVTKAGGLPGYYSRISMLEEYGLGITILVGGTNEILEPLNELVSVALVRAAEEIAWQRMAVDYPGTYAPIRSDLNTSLVLATSPSKGLHVETFISNGTDVLAALLSKSAPGDDAEQKQRWHAQLVPTLLFENEEAPKGEIWRMQVVSERSEEQQLSAGVWDEFCPTDLEGPLYAGVPVNKIVFWHELGTVELPAWNISMKRVSMSKDMKDNLFVQKQDL</sequence>
<evidence type="ECO:0000259" key="4">
    <source>
        <dbReference type="Pfam" id="PF26335"/>
    </source>
</evidence>
<accession>A0A9Q8L6K4</accession>
<dbReference type="SUPFAM" id="SSF56601">
    <property type="entry name" value="beta-lactamase/transpeptidase-like"/>
    <property type="match status" value="1"/>
</dbReference>
<organism evidence="5 6">
    <name type="scientific">Passalora fulva</name>
    <name type="common">Tomato leaf mold</name>
    <name type="synonym">Cladosporium fulvum</name>
    <dbReference type="NCBI Taxonomy" id="5499"/>
    <lineage>
        <taxon>Eukaryota</taxon>
        <taxon>Fungi</taxon>
        <taxon>Dikarya</taxon>
        <taxon>Ascomycota</taxon>
        <taxon>Pezizomycotina</taxon>
        <taxon>Dothideomycetes</taxon>
        <taxon>Dothideomycetidae</taxon>
        <taxon>Mycosphaerellales</taxon>
        <taxon>Mycosphaerellaceae</taxon>
        <taxon>Fulvia</taxon>
    </lineage>
</organism>